<evidence type="ECO:0000256" key="1">
    <source>
        <dbReference type="ARBA" id="ARBA00001961"/>
    </source>
</evidence>
<evidence type="ECO:0000256" key="3">
    <source>
        <dbReference type="ARBA" id="ARBA00022896"/>
    </source>
</evidence>
<name>A0A4R6RKL0_9HYPH</name>
<dbReference type="EMBL" id="SNXY01000006">
    <property type="protein sequence ID" value="TDP87030.1"/>
    <property type="molecule type" value="Genomic_DNA"/>
</dbReference>
<reference evidence="8 9" key="1">
    <citation type="submission" date="2019-03" db="EMBL/GenBank/DDBJ databases">
        <title>Genomic Encyclopedia of Type Strains, Phase IV (KMG-IV): sequencing the most valuable type-strain genomes for metagenomic binning, comparative biology and taxonomic classification.</title>
        <authorList>
            <person name="Goeker M."/>
        </authorList>
    </citation>
    <scope>NUCLEOTIDE SEQUENCE [LARGE SCALE GENOMIC DNA]</scope>
    <source>
        <strain evidence="8 9">DSM 102969</strain>
    </source>
</reference>
<dbReference type="GO" id="GO:0005506">
    <property type="term" value="F:iron ion binding"/>
    <property type="evidence" value="ECO:0007669"/>
    <property type="project" value="InterPro"/>
</dbReference>
<keyword evidence="9" id="KW-1185">Reference proteome</keyword>
<dbReference type="Pfam" id="PF13640">
    <property type="entry name" value="2OG-FeII_Oxy_3"/>
    <property type="match status" value="1"/>
</dbReference>
<dbReference type="InterPro" id="IPR051559">
    <property type="entry name" value="HIF_prolyl_hydroxylases"/>
</dbReference>
<dbReference type="Proteomes" id="UP000294547">
    <property type="component" value="Unassembled WGS sequence"/>
</dbReference>
<evidence type="ECO:0000256" key="4">
    <source>
        <dbReference type="ARBA" id="ARBA00022964"/>
    </source>
</evidence>
<dbReference type="PANTHER" id="PTHR12907">
    <property type="entry name" value="EGL NINE HOMOLOG-RELATED"/>
    <property type="match status" value="1"/>
</dbReference>
<accession>A0A4R6RKL0</accession>
<proteinExistence type="predicted"/>
<comment type="cofactor">
    <cofactor evidence="1">
        <name>L-ascorbate</name>
        <dbReference type="ChEBI" id="CHEBI:38290"/>
    </cofactor>
</comment>
<evidence type="ECO:0000313" key="8">
    <source>
        <dbReference type="EMBL" id="TDP87030.1"/>
    </source>
</evidence>
<dbReference type="GO" id="GO:0031418">
    <property type="term" value="F:L-ascorbic acid binding"/>
    <property type="evidence" value="ECO:0007669"/>
    <property type="project" value="UniProtKB-KW"/>
</dbReference>
<dbReference type="PANTHER" id="PTHR12907:SF26">
    <property type="entry name" value="HIF PROLYL HYDROXYLASE, ISOFORM C"/>
    <property type="match status" value="1"/>
</dbReference>
<dbReference type="AlphaFoldDB" id="A0A4R6RKL0"/>
<comment type="caution">
    <text evidence="8">The sequence shown here is derived from an EMBL/GenBank/DDBJ whole genome shotgun (WGS) entry which is preliminary data.</text>
</comment>
<feature type="domain" description="Fe2OG dioxygenase" evidence="7">
    <location>
        <begin position="92"/>
        <end position="206"/>
    </location>
</feature>
<sequence length="210" mass="23690">MTSPPPMRALEQPAPHRLIRGFLGEDMVERLLAHAAARRDDFEVTTIGAEGRVDPNIRVSRVLRDLGPLREELDARFRAVMDEAVATLRLSPFVSTRLELELVAHGDGAFYGRHIDTRTGANDAATERVLTAVHYFHALPKGFDGGELRLHSFRPVDQGGRFVDIEPERDLLLLFPSWAPHEVRPIRCPSGAFMDSRFAINCWFRRARGK</sequence>
<keyword evidence="5" id="KW-0560">Oxidoreductase</keyword>
<gene>
    <name evidence="8" type="ORF">EDD54_0915</name>
</gene>
<protein>
    <submittedName>
        <fullName evidence="8">2-oxoglutarate-Fe(II)-dependent oxygenase superfamily protein</fullName>
    </submittedName>
</protein>
<organism evidence="8 9">
    <name type="scientific">Oharaeibacter diazotrophicus</name>
    <dbReference type="NCBI Taxonomy" id="1920512"/>
    <lineage>
        <taxon>Bacteria</taxon>
        <taxon>Pseudomonadati</taxon>
        <taxon>Pseudomonadota</taxon>
        <taxon>Alphaproteobacteria</taxon>
        <taxon>Hyphomicrobiales</taxon>
        <taxon>Pleomorphomonadaceae</taxon>
        <taxon>Oharaeibacter</taxon>
    </lineage>
</organism>
<dbReference type="InterPro" id="IPR005123">
    <property type="entry name" value="Oxoglu/Fe-dep_dioxygenase_dom"/>
</dbReference>
<keyword evidence="4" id="KW-0223">Dioxygenase</keyword>
<evidence type="ECO:0000256" key="2">
    <source>
        <dbReference type="ARBA" id="ARBA00022723"/>
    </source>
</evidence>
<evidence type="ECO:0000256" key="6">
    <source>
        <dbReference type="ARBA" id="ARBA00023004"/>
    </source>
</evidence>
<evidence type="ECO:0000259" key="7">
    <source>
        <dbReference type="PROSITE" id="PS51471"/>
    </source>
</evidence>
<dbReference type="GO" id="GO:0016705">
    <property type="term" value="F:oxidoreductase activity, acting on paired donors, with incorporation or reduction of molecular oxygen"/>
    <property type="evidence" value="ECO:0007669"/>
    <property type="project" value="InterPro"/>
</dbReference>
<dbReference type="Gene3D" id="2.60.120.620">
    <property type="entry name" value="q2cbj1_9rhob like domain"/>
    <property type="match status" value="1"/>
</dbReference>
<evidence type="ECO:0000313" key="9">
    <source>
        <dbReference type="Proteomes" id="UP000294547"/>
    </source>
</evidence>
<keyword evidence="2" id="KW-0479">Metal-binding</keyword>
<dbReference type="PROSITE" id="PS51471">
    <property type="entry name" value="FE2OG_OXY"/>
    <property type="match status" value="1"/>
</dbReference>
<dbReference type="InterPro" id="IPR044862">
    <property type="entry name" value="Pro_4_hyd_alph_FE2OG_OXY"/>
</dbReference>
<dbReference type="GO" id="GO:0051213">
    <property type="term" value="F:dioxygenase activity"/>
    <property type="evidence" value="ECO:0007669"/>
    <property type="project" value="UniProtKB-KW"/>
</dbReference>
<dbReference type="RefSeq" id="WP_207620402.1">
    <property type="nucleotide sequence ID" value="NZ_BSPM01000008.1"/>
</dbReference>
<dbReference type="SMART" id="SM00702">
    <property type="entry name" value="P4Hc"/>
    <property type="match status" value="1"/>
</dbReference>
<keyword evidence="3" id="KW-0847">Vitamin C</keyword>
<dbReference type="InterPro" id="IPR006620">
    <property type="entry name" value="Pro_4_hyd_alph"/>
</dbReference>
<keyword evidence="6" id="KW-0408">Iron</keyword>
<evidence type="ECO:0000256" key="5">
    <source>
        <dbReference type="ARBA" id="ARBA00023002"/>
    </source>
</evidence>